<name>A0A1S1HUX2_PROST</name>
<dbReference type="EMBL" id="LVIE01000167">
    <property type="protein sequence ID" value="OHT24130.1"/>
    <property type="molecule type" value="Genomic_DNA"/>
</dbReference>
<evidence type="ECO:0000256" key="1">
    <source>
        <dbReference type="SAM" id="SignalP"/>
    </source>
</evidence>
<accession>A0A1S1HUX2</accession>
<dbReference type="OrthoDB" id="7058359at2"/>
<evidence type="ECO:0000313" key="2">
    <source>
        <dbReference type="EMBL" id="OHT24130.1"/>
    </source>
</evidence>
<protein>
    <submittedName>
        <fullName evidence="2">Uncharacterized protein</fullName>
    </submittedName>
</protein>
<reference evidence="2 3" key="1">
    <citation type="submission" date="2016-03" db="EMBL/GenBank/DDBJ databases">
        <title>Genome sequence of Providencia stuartii strain, isolated from the salivary glands of larval Lucilia sericata.</title>
        <authorList>
            <person name="Yuan Y."/>
            <person name="Zhang Y."/>
            <person name="Fu S."/>
            <person name="Crippen T.L."/>
            <person name="Visi D."/>
            <person name="Benbow M.E."/>
            <person name="Allen M."/>
            <person name="Tomberlin J.K."/>
            <person name="Sze S.-H."/>
            <person name="Tarone A.M."/>
        </authorList>
    </citation>
    <scope>NUCLEOTIDE SEQUENCE [LARGE SCALE GENOMIC DNA]</scope>
    <source>
        <strain evidence="2 3">Crippen</strain>
    </source>
</reference>
<evidence type="ECO:0000313" key="3">
    <source>
        <dbReference type="Proteomes" id="UP000179588"/>
    </source>
</evidence>
<proteinExistence type="predicted"/>
<sequence length="160" mass="18623">MKVIMPCLYLFFLFVSVFPSNVLGDDVVKNTKPDKIKEFKQKQSNDFKELKEKIIENENKGLPLLIDSHTMVTNVFQEDDYIVMTYEIKGIPIEIFKSDTAVENAKKILTANYCQDESNMNLWRVVFSSGIRHFYYIDGKEAMSVEIQPNECYQSIKKVN</sequence>
<feature type="signal peptide" evidence="1">
    <location>
        <begin position="1"/>
        <end position="24"/>
    </location>
</feature>
<comment type="caution">
    <text evidence="2">The sequence shown here is derived from an EMBL/GenBank/DDBJ whole genome shotgun (WGS) entry which is preliminary data.</text>
</comment>
<dbReference type="AlphaFoldDB" id="A0A1S1HUX2"/>
<keyword evidence="1" id="KW-0732">Signal</keyword>
<gene>
    <name evidence="2" type="ORF">A3Q29_19285</name>
</gene>
<dbReference type="Proteomes" id="UP000179588">
    <property type="component" value="Unassembled WGS sequence"/>
</dbReference>
<organism evidence="2 3">
    <name type="scientific">Providencia stuartii</name>
    <dbReference type="NCBI Taxonomy" id="588"/>
    <lineage>
        <taxon>Bacteria</taxon>
        <taxon>Pseudomonadati</taxon>
        <taxon>Pseudomonadota</taxon>
        <taxon>Gammaproteobacteria</taxon>
        <taxon>Enterobacterales</taxon>
        <taxon>Morganellaceae</taxon>
        <taxon>Providencia</taxon>
    </lineage>
</organism>
<dbReference type="RefSeq" id="WP_070927886.1">
    <property type="nucleotide sequence ID" value="NZ_VAUE01000004.1"/>
</dbReference>
<keyword evidence="3" id="KW-1185">Reference proteome</keyword>
<feature type="chain" id="PRO_5010362721" evidence="1">
    <location>
        <begin position="25"/>
        <end position="160"/>
    </location>
</feature>